<dbReference type="GO" id="GO:0008791">
    <property type="term" value="F:arginine N-succinyltransferase activity"/>
    <property type="evidence" value="ECO:0007669"/>
    <property type="project" value="UniProtKB-EC"/>
</dbReference>
<dbReference type="RefSeq" id="WP_385876526.1">
    <property type="nucleotide sequence ID" value="NZ_JBHLXE010000048.1"/>
</dbReference>
<evidence type="ECO:0000256" key="3">
    <source>
        <dbReference type="ARBA" id="ARBA00023315"/>
    </source>
</evidence>
<evidence type="ECO:0000256" key="2">
    <source>
        <dbReference type="ARBA" id="ARBA00022679"/>
    </source>
</evidence>
<organism evidence="5 6">
    <name type="scientific">Thorsellia kenyensis</name>
    <dbReference type="NCBI Taxonomy" id="1549888"/>
    <lineage>
        <taxon>Bacteria</taxon>
        <taxon>Pseudomonadati</taxon>
        <taxon>Pseudomonadota</taxon>
        <taxon>Gammaproteobacteria</taxon>
        <taxon>Enterobacterales</taxon>
        <taxon>Thorselliaceae</taxon>
        <taxon>Thorsellia</taxon>
    </lineage>
</organism>
<dbReference type="InterPro" id="IPR017650">
    <property type="entry name" value="Arginine_N-succinylTrfase"/>
</dbReference>
<gene>
    <name evidence="5" type="primary">astA</name>
    <name evidence="5" type="ORF">ACFFIT_04855</name>
</gene>
<evidence type="ECO:0000256" key="1">
    <source>
        <dbReference type="ARBA" id="ARBA00022503"/>
    </source>
</evidence>
<proteinExistence type="predicted"/>
<keyword evidence="3 5" id="KW-0012">Acyltransferase</keyword>
<keyword evidence="2 5" id="KW-0808">Transferase</keyword>
<dbReference type="Proteomes" id="UP001589758">
    <property type="component" value="Unassembled WGS sequence"/>
</dbReference>
<accession>A0ABV6CBD0</accession>
<dbReference type="InterPro" id="IPR016181">
    <property type="entry name" value="Acyl_CoA_acyltransferase"/>
</dbReference>
<dbReference type="PANTHER" id="PTHR30420">
    <property type="entry name" value="N-SUCCINYLARGININE DIHYDROLASE"/>
    <property type="match status" value="1"/>
</dbReference>
<dbReference type="NCBIfam" id="TIGR03243">
    <property type="entry name" value="arg_catab_AOST"/>
    <property type="match status" value="1"/>
</dbReference>
<reference evidence="5 6" key="1">
    <citation type="submission" date="2024-09" db="EMBL/GenBank/DDBJ databases">
        <authorList>
            <person name="Sun Q."/>
            <person name="Mori K."/>
        </authorList>
    </citation>
    <scope>NUCLEOTIDE SEQUENCE [LARGE SCALE GENOMIC DNA]</scope>
    <source>
        <strain evidence="5 6">CCM 8545</strain>
    </source>
</reference>
<dbReference type="InterPro" id="IPR007041">
    <property type="entry name" value="Arg_succinylTrfase_AstA/AruG"/>
</dbReference>
<dbReference type="SUPFAM" id="SSF55729">
    <property type="entry name" value="Acyl-CoA N-acyltransferases (Nat)"/>
    <property type="match status" value="1"/>
</dbReference>
<keyword evidence="6" id="KW-1185">Reference proteome</keyword>
<protein>
    <recommendedName>
        <fullName evidence="4">Arginine N-succinyltransferase</fullName>
        <ecNumber evidence="4">2.3.1.109</ecNumber>
    </recommendedName>
</protein>
<evidence type="ECO:0000313" key="5">
    <source>
        <dbReference type="EMBL" id="MFC0179425.1"/>
    </source>
</evidence>
<dbReference type="EC" id="2.3.1.109" evidence="4"/>
<dbReference type="EMBL" id="JBHLXE010000048">
    <property type="protein sequence ID" value="MFC0179425.1"/>
    <property type="molecule type" value="Genomic_DNA"/>
</dbReference>
<keyword evidence="1" id="KW-0056">Arginine metabolism</keyword>
<sequence length="354" mass="40303">MIIMRPAIEKDVQDILDLSLFTGGGLTTLPNDEQTIANRVMRSLRTWSKELPLSEQGYLFVMEDTSLNKVVGVCAIEVAVGLSEPWYSYRVTKEVHASKALNVYQTLSTLVLSNDHTGYSELCTLFLSPNYRKGALGRLLSKSRLLFIAANRELFPDVIIAELRGFRDENNQSPFWENIGKHFFSMEFDDVDFLSGTGQKAFIAELMPKHPLYVDLMPQQVKNCIGEVHLQTIPARKMLEREGLRFQNHIDIFDGGPALEAQIDEVKTIKESQLMVWDIDETISLYDHENSEAEFDKIHSTILCLVANEQIEVELYKVTVCFAKILENRLYLHPAVIKALHLKSGHLVRMKQLS</sequence>
<dbReference type="Pfam" id="PF04958">
    <property type="entry name" value="AstA"/>
    <property type="match status" value="1"/>
</dbReference>
<name>A0ABV6CBD0_9GAMM</name>
<evidence type="ECO:0000256" key="4">
    <source>
        <dbReference type="NCBIfam" id="TIGR03244"/>
    </source>
</evidence>
<comment type="caution">
    <text evidence="5">The sequence shown here is derived from an EMBL/GenBank/DDBJ whole genome shotgun (WGS) entry which is preliminary data.</text>
</comment>
<dbReference type="NCBIfam" id="TIGR03244">
    <property type="entry name" value="arg_catab_AstA"/>
    <property type="match status" value="1"/>
</dbReference>
<evidence type="ECO:0000313" key="6">
    <source>
        <dbReference type="Proteomes" id="UP001589758"/>
    </source>
</evidence>
<dbReference type="PANTHER" id="PTHR30420:SF1">
    <property type="entry name" value="ARGININE N-SUCCINYLTRANSFERASE"/>
    <property type="match status" value="1"/>
</dbReference>